<dbReference type="NCBIfam" id="TIGR03715">
    <property type="entry name" value="KxYKxGKxW"/>
    <property type="match status" value="1"/>
</dbReference>
<evidence type="ECO:0000256" key="4">
    <source>
        <dbReference type="ARBA" id="ARBA00022807"/>
    </source>
</evidence>
<dbReference type="InterPro" id="IPR022263">
    <property type="entry name" value="KxYKxGKxW"/>
</dbReference>
<evidence type="ECO:0000256" key="2">
    <source>
        <dbReference type="ARBA" id="ARBA00022729"/>
    </source>
</evidence>
<dbReference type="Pfam" id="PF05382">
    <property type="entry name" value="Amidase_5"/>
    <property type="match status" value="1"/>
</dbReference>
<keyword evidence="4" id="KW-0788">Thiol protease</keyword>
<name>A0ABS6TAV1_9ENTE</name>
<evidence type="ECO:0000259" key="6">
    <source>
        <dbReference type="PROSITE" id="PS51935"/>
    </source>
</evidence>
<feature type="domain" description="NlpC/P60" evidence="6">
    <location>
        <begin position="335"/>
        <end position="477"/>
    </location>
</feature>
<dbReference type="InterPro" id="IPR000064">
    <property type="entry name" value="NLP_P60_dom"/>
</dbReference>
<feature type="compositionally biased region" description="Basic and acidic residues" evidence="5">
    <location>
        <begin position="91"/>
        <end position="100"/>
    </location>
</feature>
<accession>A0ABS6TAV1</accession>
<dbReference type="Pfam" id="PF19258">
    <property type="entry name" value="KxYKxGKxW_sig"/>
    <property type="match status" value="1"/>
</dbReference>
<proteinExistence type="predicted"/>
<evidence type="ECO:0000256" key="1">
    <source>
        <dbReference type="ARBA" id="ARBA00022670"/>
    </source>
</evidence>
<dbReference type="Pfam" id="PF18885">
    <property type="entry name" value="DUF5648"/>
    <property type="match status" value="1"/>
</dbReference>
<protein>
    <submittedName>
        <fullName evidence="7">KxYKxGKxW signal peptide domain-containing protein</fullName>
    </submittedName>
</protein>
<keyword evidence="2" id="KW-0732">Signal</keyword>
<dbReference type="Proteomes" id="UP000774130">
    <property type="component" value="Unassembled WGS sequence"/>
</dbReference>
<evidence type="ECO:0000313" key="7">
    <source>
        <dbReference type="EMBL" id="MBV7390022.1"/>
    </source>
</evidence>
<keyword evidence="8" id="KW-1185">Reference proteome</keyword>
<evidence type="ECO:0000256" key="5">
    <source>
        <dbReference type="SAM" id="MobiDB-lite"/>
    </source>
</evidence>
<evidence type="ECO:0000313" key="8">
    <source>
        <dbReference type="Proteomes" id="UP000774130"/>
    </source>
</evidence>
<dbReference type="EMBL" id="JAHUZB010000002">
    <property type="protein sequence ID" value="MBV7390022.1"/>
    <property type="molecule type" value="Genomic_DNA"/>
</dbReference>
<organism evidence="7 8">
    <name type="scientific">Enterococcus alishanensis</name>
    <dbReference type="NCBI Taxonomy" id="1303817"/>
    <lineage>
        <taxon>Bacteria</taxon>
        <taxon>Bacillati</taxon>
        <taxon>Bacillota</taxon>
        <taxon>Bacilli</taxon>
        <taxon>Lactobacillales</taxon>
        <taxon>Enterococcaceae</taxon>
        <taxon>Enterococcus</taxon>
    </lineage>
</organism>
<dbReference type="PROSITE" id="PS51935">
    <property type="entry name" value="NLPC_P60"/>
    <property type="match status" value="1"/>
</dbReference>
<dbReference type="RefSeq" id="WP_218325076.1">
    <property type="nucleotide sequence ID" value="NZ_JAHUZB010000002.1"/>
</dbReference>
<keyword evidence="1" id="KW-0645">Protease</keyword>
<comment type="caution">
    <text evidence="7">The sequence shown here is derived from an EMBL/GenBank/DDBJ whole genome shotgun (WGS) entry which is preliminary data.</text>
</comment>
<dbReference type="InterPro" id="IPR043708">
    <property type="entry name" value="DUF5648"/>
</dbReference>
<feature type="region of interest" description="Disordered" evidence="5">
    <location>
        <begin position="85"/>
        <end position="170"/>
    </location>
</feature>
<evidence type="ECO:0000256" key="3">
    <source>
        <dbReference type="ARBA" id="ARBA00022801"/>
    </source>
</evidence>
<reference evidence="7 8" key="1">
    <citation type="submission" date="2021-06" db="EMBL/GenBank/DDBJ databases">
        <title>Enterococcus alishanensis sp. nov., a novel lactic acid bacterium isolated from fresh coffee beans.</title>
        <authorList>
            <person name="Chen Y.-S."/>
        </authorList>
    </citation>
    <scope>NUCLEOTIDE SEQUENCE [LARGE SCALE GENOMIC DNA]</scope>
    <source>
        <strain evidence="7 8">ALS3</strain>
    </source>
</reference>
<gene>
    <name evidence="7" type="ORF">KUA55_04965</name>
</gene>
<dbReference type="InterPro" id="IPR008044">
    <property type="entry name" value="Phage_lysin"/>
</dbReference>
<keyword evidence="3" id="KW-0378">Hydrolase</keyword>
<feature type="compositionally biased region" description="Polar residues" evidence="5">
    <location>
        <begin position="128"/>
        <end position="167"/>
    </location>
</feature>
<sequence>MHKEIDHIEKKRFKMYKAGKKWLIAPIIFFGLLGLSIASTSQEVAAAETEAVTNFSADSIAEIVDLTNQAMSPLSDTEAIVVESQSTESLEFNHESKEDESTQAVSSEETLDPTVAESNSEQPDLENTPLNSNTNEVSNEQSVEKVPNNTNTSTQSAAKEATNTNDQPIEDLNKVTTVDTMDEISEPDPKVLGGTVDNAQPAEQIPVYRVYNPHSGEHFYTKDTNERDYLVSIGWQDEGIGSYSVTEGNELYRVYNPNSGEHHYTLSRGEIDALIIAGWQDEGIAWLTATDGLSVYRLFNPNARNAGSHHYTVDLNERNQLLKLGWKNEGIAYYSAGNRARIDKVLDWFYQRQDNVTYSMQNRKGPSSYDCSSAVFYALIESHYLPSDHRIGNTEDLFALIDILFVPITRDQVKKGSLFISGVQGSSGGASGHTGFATGNGTIIHCNYDDNGITETEIDGRTGSPVFWFDLKDIYSD</sequence>